<dbReference type="Gene3D" id="6.10.250.940">
    <property type="match status" value="2"/>
</dbReference>
<dbReference type="PRINTS" id="PR00724">
    <property type="entry name" value="CRBOXYPTASEC"/>
</dbReference>
<dbReference type="Proteomes" id="UP001164929">
    <property type="component" value="Chromosome 9"/>
</dbReference>
<dbReference type="Pfam" id="PF00450">
    <property type="entry name" value="Peptidase_S10"/>
    <property type="match status" value="5"/>
</dbReference>
<sequence>MESTPCFLLVVLLAVSCSVVQNEAAGKRQGEALGHLYKAKYSKGNLSVDNSLFQAIQHVDASRFHDQEGLKEKDRIESLPGQPKVEFSQYGGYVTVDESAGRALYYYFAEAQHSKESLPLLLWLNGAANVLFLETPAGVGFSYSNTTSDYKKSGDKTTAEDNYVFLVNWLERFPEYKDRDFYISGESYAGHYVPQLAHTILYHNNKAKKTIVNLKGILNLDHSEYTAMAKHFIKIDTPANVLFLETPAGVGFSYSNTTSDYKKSGDKTTAEDNYVFLVNWLERFPEYKDRDFYISGESYAGHYVPQLAHTILYHNNKAKKTIVNLKGILIGNAVINDETDSIGMYSYFGNHALISDEMVQKILKSCDFSANATSQSDECNQAAEAAGKDTSYINIYNIYGPLCLREGTTANPKKPSLVDFDPCSDYYVYAYLNRPDVQEAMHANVTKLTHDWEPCSDVISNWSDSPSTIIPLLQEFMANGLRVWLFSGDTDGRVPFTSTQYSINKMKLQVKTEWHPWYVKGEVGGYTQVYKGDLTFATVRGAGHQVPSYQPLRALSLIPCLLLVFIATLSRSVAQNHGIKNQGEALDNLYKAKFSRDSRIDTGPFEVLDTNQFEAMNMLLDESEVHPRQKGSKEKDRIKMLPGQPRVNFSQYGGYVTVNESAGSALYYYFVEADQHSKESALPLLLWLNGGPGCSSLAYGAMEELGPFRVHSNGKTLYRNKYSWNKVANVLFLESPAGVGFSYSNATSDFTYTSGDRETASQNYMFLVNWLERFPEYKDRDFYIAGESYAGHYVPQLAHNILHHNKKAKRSVVNLKGIMIGNSVINDHTDMQGMYDFFGTHAITSNENFRKIQHYCNFSSAGGLYKECQEAMDKADTDVSVIDIYNIYGPSCFNSNLTSKPKKTSPMNFDPCSDSYVLAYLNRPDVQEAMHANVTKLAYDWQPCGGFNWVDSASTVLPLLKEFMANGLRVWVFSGDTDGRVPVTSSQYSINEMNLPVKTQWHPWFSNQEVGGYVQVYKGDLTFATVRGAGHMVPSIQPVRALSLISPFEVLDTNQFEAMNMLLDESEVHPRQKGSKEKDRIKMLPGQPRVNFSQYGSALYYYFVEADQHSKESALPLLLWLNGGPGCSSLAYGAMEELGPFRVHSNGKTLYRNKYSWNKVANVLFLESPAGVGFSYSNATSDFTYTSGDRETASQNYMFLVNWLERFPEYKDRDFYIAGESYAGHYVPQLAHNILHHNKKAKRSVVNLKGIMVGGYVQVYKGDLTFATLPKQLDTMP</sequence>
<dbReference type="EMBL" id="JAQIZT010000009">
    <property type="protein sequence ID" value="KAJ6984763.1"/>
    <property type="molecule type" value="Genomic_DNA"/>
</dbReference>
<proteinExistence type="inferred from homology"/>
<keyword evidence="8" id="KW-1015">Disulfide bond</keyword>
<comment type="similarity">
    <text evidence="2 11">Belongs to the peptidase S10 family.</text>
</comment>
<dbReference type="SUPFAM" id="SSF53474">
    <property type="entry name" value="alpha/beta-Hydrolases"/>
    <property type="match status" value="4"/>
</dbReference>
<dbReference type="InterPro" id="IPR001563">
    <property type="entry name" value="Peptidase_S10"/>
</dbReference>
<gene>
    <name evidence="12" type="ORF">NC653_022923</name>
</gene>
<evidence type="ECO:0000256" key="7">
    <source>
        <dbReference type="ARBA" id="ARBA00022801"/>
    </source>
</evidence>
<comment type="subcellular location">
    <subcellularLocation>
        <location evidence="1">Secreted</location>
    </subcellularLocation>
</comment>
<dbReference type="FunFam" id="3.40.50.1820:FF:000030">
    <property type="entry name" value="Carboxypeptidase"/>
    <property type="match status" value="3"/>
</dbReference>
<keyword evidence="4 11" id="KW-0121">Carboxypeptidase</keyword>
<dbReference type="GO" id="GO:0004185">
    <property type="term" value="F:serine-type carboxypeptidase activity"/>
    <property type="evidence" value="ECO:0007669"/>
    <property type="project" value="UniProtKB-UniRule"/>
</dbReference>
<feature type="signal peptide" evidence="11">
    <location>
        <begin position="1"/>
        <end position="24"/>
    </location>
</feature>
<keyword evidence="3" id="KW-0964">Secreted</keyword>
<evidence type="ECO:0000256" key="6">
    <source>
        <dbReference type="ARBA" id="ARBA00022729"/>
    </source>
</evidence>
<dbReference type="InterPro" id="IPR029058">
    <property type="entry name" value="AB_hydrolase_fold"/>
</dbReference>
<evidence type="ECO:0000256" key="2">
    <source>
        <dbReference type="ARBA" id="ARBA00009431"/>
    </source>
</evidence>
<dbReference type="FunFam" id="3.40.50.11320:FF:000001">
    <property type="entry name" value="Carboxypeptidase"/>
    <property type="match status" value="2"/>
</dbReference>
<name>A0AAD6MFU7_9ROSI</name>
<evidence type="ECO:0000256" key="11">
    <source>
        <dbReference type="RuleBase" id="RU361156"/>
    </source>
</evidence>
<feature type="chain" id="PRO_5041784080" description="Carboxypeptidase" evidence="11">
    <location>
        <begin position="25"/>
        <end position="1277"/>
    </location>
</feature>
<keyword evidence="6 11" id="KW-0732">Signal</keyword>
<dbReference type="PROSITE" id="PS00131">
    <property type="entry name" value="CARBOXYPEPT_SER_SER"/>
    <property type="match status" value="4"/>
</dbReference>
<evidence type="ECO:0000256" key="9">
    <source>
        <dbReference type="ARBA" id="ARBA00023180"/>
    </source>
</evidence>
<organism evidence="12 13">
    <name type="scientific">Populus alba x Populus x berolinensis</name>
    <dbReference type="NCBI Taxonomy" id="444605"/>
    <lineage>
        <taxon>Eukaryota</taxon>
        <taxon>Viridiplantae</taxon>
        <taxon>Streptophyta</taxon>
        <taxon>Embryophyta</taxon>
        <taxon>Tracheophyta</taxon>
        <taxon>Spermatophyta</taxon>
        <taxon>Magnoliopsida</taxon>
        <taxon>eudicotyledons</taxon>
        <taxon>Gunneridae</taxon>
        <taxon>Pentapetalae</taxon>
        <taxon>rosids</taxon>
        <taxon>fabids</taxon>
        <taxon>Malpighiales</taxon>
        <taxon>Salicaceae</taxon>
        <taxon>Saliceae</taxon>
        <taxon>Populus</taxon>
    </lineage>
</organism>
<reference evidence="12" key="1">
    <citation type="journal article" date="2023" name="Mol. Ecol. Resour.">
        <title>Chromosome-level genome assembly of a triploid poplar Populus alba 'Berolinensis'.</title>
        <authorList>
            <person name="Chen S."/>
            <person name="Yu Y."/>
            <person name="Wang X."/>
            <person name="Wang S."/>
            <person name="Zhang T."/>
            <person name="Zhou Y."/>
            <person name="He R."/>
            <person name="Meng N."/>
            <person name="Wang Y."/>
            <person name="Liu W."/>
            <person name="Liu Z."/>
            <person name="Liu J."/>
            <person name="Guo Q."/>
            <person name="Huang H."/>
            <person name="Sederoff R.R."/>
            <person name="Wang G."/>
            <person name="Qu G."/>
            <person name="Chen S."/>
        </authorList>
    </citation>
    <scope>NUCLEOTIDE SEQUENCE</scope>
    <source>
        <strain evidence="12">SC-2020</strain>
    </source>
</reference>
<evidence type="ECO:0000256" key="4">
    <source>
        <dbReference type="ARBA" id="ARBA00022645"/>
    </source>
</evidence>
<keyword evidence="7 11" id="KW-0378">Hydrolase</keyword>
<evidence type="ECO:0000256" key="8">
    <source>
        <dbReference type="ARBA" id="ARBA00023157"/>
    </source>
</evidence>
<dbReference type="Gene3D" id="3.40.50.11320">
    <property type="match status" value="2"/>
</dbReference>
<accession>A0AAD6MFU7</accession>
<dbReference type="GO" id="GO:0006508">
    <property type="term" value="P:proteolysis"/>
    <property type="evidence" value="ECO:0007669"/>
    <property type="project" value="UniProtKB-KW"/>
</dbReference>
<dbReference type="EC" id="3.4.16.-" evidence="11"/>
<evidence type="ECO:0000313" key="12">
    <source>
        <dbReference type="EMBL" id="KAJ6984763.1"/>
    </source>
</evidence>
<keyword evidence="13" id="KW-1185">Reference proteome</keyword>
<evidence type="ECO:0000256" key="5">
    <source>
        <dbReference type="ARBA" id="ARBA00022670"/>
    </source>
</evidence>
<comment type="function">
    <text evidence="10">Probable carboxypeptidase.</text>
</comment>
<dbReference type="Gene3D" id="3.40.50.1820">
    <property type="entry name" value="alpha/beta hydrolase"/>
    <property type="match status" value="5"/>
</dbReference>
<dbReference type="GO" id="GO:0005576">
    <property type="term" value="C:extracellular region"/>
    <property type="evidence" value="ECO:0007669"/>
    <property type="project" value="UniProtKB-SubCell"/>
</dbReference>
<dbReference type="GO" id="GO:0005773">
    <property type="term" value="C:vacuole"/>
    <property type="evidence" value="ECO:0007669"/>
    <property type="project" value="TreeGrafter"/>
</dbReference>
<protein>
    <recommendedName>
        <fullName evidence="11">Carboxypeptidase</fullName>
        <ecNumber evidence="11">3.4.16.-</ecNumber>
    </recommendedName>
</protein>
<dbReference type="AlphaFoldDB" id="A0AAD6MFU7"/>
<evidence type="ECO:0000256" key="3">
    <source>
        <dbReference type="ARBA" id="ARBA00022525"/>
    </source>
</evidence>
<evidence type="ECO:0000256" key="10">
    <source>
        <dbReference type="ARBA" id="ARBA00037399"/>
    </source>
</evidence>
<comment type="caution">
    <text evidence="12">The sequence shown here is derived from an EMBL/GenBank/DDBJ whole genome shotgun (WGS) entry which is preliminary data.</text>
</comment>
<dbReference type="PANTHER" id="PTHR11802">
    <property type="entry name" value="SERINE PROTEASE FAMILY S10 SERINE CARBOXYPEPTIDASE"/>
    <property type="match status" value="1"/>
</dbReference>
<evidence type="ECO:0000256" key="1">
    <source>
        <dbReference type="ARBA" id="ARBA00004613"/>
    </source>
</evidence>
<evidence type="ECO:0000313" key="13">
    <source>
        <dbReference type="Proteomes" id="UP001164929"/>
    </source>
</evidence>
<dbReference type="InterPro" id="IPR033124">
    <property type="entry name" value="Ser_caboxypep_his_AS"/>
</dbReference>
<dbReference type="InterPro" id="IPR018202">
    <property type="entry name" value="Ser_caboxypep_ser_AS"/>
</dbReference>
<dbReference type="PANTHER" id="PTHR11802:SF132">
    <property type="entry name" value="SERINE CARBOXYPEPTIDASE-LIKE 36-RELATED"/>
    <property type="match status" value="1"/>
</dbReference>
<keyword evidence="5 11" id="KW-0645">Protease</keyword>
<dbReference type="PROSITE" id="PS00560">
    <property type="entry name" value="CARBOXYPEPT_SER_HIS"/>
    <property type="match status" value="2"/>
</dbReference>
<keyword evidence="9" id="KW-0325">Glycoprotein</keyword>